<sequence length="210" mass="23303">MLKVSTIILFLVTANQSNVSGELTGVFSVLIQNTPKKCLGEVYELASKFNGLKNNYNSSFDHVDILYNRDLMTSLIGDLRTISNSINSSNCSAIIFTKYILDGTVFIGDKIYGDAFSCLSTEDLESKFFSCSKGLVPENSDVLEYLKPVGFCVAQKLDCSQEDRKSFVQAVYAGVDLFDRLSDAKSVLKSIEKGHNPLVFKPEVYDHLMD</sequence>
<dbReference type="HOGENOM" id="CLU_113849_0_0_1"/>
<evidence type="ECO:0008006" key="4">
    <source>
        <dbReference type="Google" id="ProtNLM"/>
    </source>
</evidence>
<accession>G0NQE9</accession>
<evidence type="ECO:0000313" key="3">
    <source>
        <dbReference type="Proteomes" id="UP000008068"/>
    </source>
</evidence>
<keyword evidence="3" id="KW-1185">Reference proteome</keyword>
<dbReference type="FunCoup" id="G0NQE9">
    <property type="interactions" value="1898"/>
</dbReference>
<feature type="signal peptide" evidence="1">
    <location>
        <begin position="1"/>
        <end position="21"/>
    </location>
</feature>
<dbReference type="AlphaFoldDB" id="G0NQE9"/>
<name>G0NQE9_CAEBE</name>
<protein>
    <recommendedName>
        <fullName evidence="4">DUF19 domain-containing protein</fullName>
    </recommendedName>
</protein>
<evidence type="ECO:0000256" key="1">
    <source>
        <dbReference type="SAM" id="SignalP"/>
    </source>
</evidence>
<dbReference type="eggNOG" id="ENOG502TIWD">
    <property type="taxonomic scope" value="Eukaryota"/>
</dbReference>
<dbReference type="OMA" id="FMSCARE"/>
<organism evidence="3">
    <name type="scientific">Caenorhabditis brenneri</name>
    <name type="common">Nematode worm</name>
    <dbReference type="NCBI Taxonomy" id="135651"/>
    <lineage>
        <taxon>Eukaryota</taxon>
        <taxon>Metazoa</taxon>
        <taxon>Ecdysozoa</taxon>
        <taxon>Nematoda</taxon>
        <taxon>Chromadorea</taxon>
        <taxon>Rhabditida</taxon>
        <taxon>Rhabditina</taxon>
        <taxon>Rhabditomorpha</taxon>
        <taxon>Rhabditoidea</taxon>
        <taxon>Rhabditidae</taxon>
        <taxon>Peloderinae</taxon>
        <taxon>Caenorhabditis</taxon>
    </lineage>
</organism>
<dbReference type="EMBL" id="GL379925">
    <property type="protein sequence ID" value="EGT35619.1"/>
    <property type="molecule type" value="Genomic_DNA"/>
</dbReference>
<evidence type="ECO:0000313" key="2">
    <source>
        <dbReference type="EMBL" id="EGT35619.1"/>
    </source>
</evidence>
<reference evidence="3" key="1">
    <citation type="submission" date="2011-07" db="EMBL/GenBank/DDBJ databases">
        <authorList>
            <consortium name="Caenorhabditis brenneri Sequencing and Analysis Consortium"/>
            <person name="Wilson R.K."/>
        </authorList>
    </citation>
    <scope>NUCLEOTIDE SEQUENCE [LARGE SCALE GENOMIC DNA]</scope>
    <source>
        <strain evidence="3">PB2801</strain>
    </source>
</reference>
<dbReference type="InParanoid" id="G0NQE9"/>
<feature type="chain" id="PRO_5003405556" description="DUF19 domain-containing protein" evidence="1">
    <location>
        <begin position="22"/>
        <end position="210"/>
    </location>
</feature>
<dbReference type="Proteomes" id="UP000008068">
    <property type="component" value="Unassembled WGS sequence"/>
</dbReference>
<gene>
    <name evidence="2" type="ORF">CAEBREN_09103</name>
</gene>
<dbReference type="OrthoDB" id="5820294at2759"/>
<dbReference type="STRING" id="135651.G0NQE9"/>
<proteinExistence type="predicted"/>
<keyword evidence="1" id="KW-0732">Signal</keyword>